<dbReference type="Proteomes" id="UP000824005">
    <property type="component" value="Unassembled WGS sequence"/>
</dbReference>
<accession>A0A9D1YYR5</accession>
<dbReference type="AlphaFoldDB" id="A0A9D1YYR5"/>
<evidence type="ECO:0000256" key="1">
    <source>
        <dbReference type="ARBA" id="ARBA00006479"/>
    </source>
</evidence>
<gene>
    <name evidence="2" type="ORF">H9830_15690</name>
</gene>
<comment type="caution">
    <text evidence="2">The sequence shown here is derived from an EMBL/GenBank/DDBJ whole genome shotgun (WGS) entry which is preliminary data.</text>
</comment>
<evidence type="ECO:0000313" key="3">
    <source>
        <dbReference type="Proteomes" id="UP000824005"/>
    </source>
</evidence>
<feature type="non-terminal residue" evidence="2">
    <location>
        <position position="1"/>
    </location>
</feature>
<evidence type="ECO:0000313" key="2">
    <source>
        <dbReference type="EMBL" id="HIY67708.1"/>
    </source>
</evidence>
<dbReference type="Gene3D" id="3.30.420.40">
    <property type="match status" value="2"/>
</dbReference>
<proteinExistence type="inferred from homology"/>
<reference evidence="2" key="1">
    <citation type="journal article" date="2021" name="PeerJ">
        <title>Extensive microbial diversity within the chicken gut microbiome revealed by metagenomics and culture.</title>
        <authorList>
            <person name="Gilroy R."/>
            <person name="Ravi A."/>
            <person name="Getino M."/>
            <person name="Pursley I."/>
            <person name="Horton D.L."/>
            <person name="Alikhan N.F."/>
            <person name="Baker D."/>
            <person name="Gharbi K."/>
            <person name="Hall N."/>
            <person name="Watson M."/>
            <person name="Adriaenssens E.M."/>
            <person name="Foster-Nyarko E."/>
            <person name="Jarju S."/>
            <person name="Secka A."/>
            <person name="Antonio M."/>
            <person name="Oren A."/>
            <person name="Chaudhuri R.R."/>
            <person name="La Ragione R."/>
            <person name="Hildebrand F."/>
            <person name="Pallen M.J."/>
        </authorList>
    </citation>
    <scope>NUCLEOTIDE SEQUENCE</scope>
    <source>
        <strain evidence="2">ChiGjej1B1-98</strain>
    </source>
</reference>
<sequence length="286" mass="28729">AGTVIAGTRIRVPTGVESASSASAFSDALDRAVRAAAGHPLAAGVARAGIGAAGPVDLREGTISPINLPAVRDFDIVGAVQAATGVEDVRLRLDGTCIALGELWRGAAEGSRNAIAFVVSTGIGGGVIADGRVITGESGNAGHLGQVVIDSPVDGDVFGATVEGQASGKYTVAWARQQGWRGETGEDLGADAAAGNEVARAAIERSVQALGKGLASVANLLNTEIAVMGGGFSHVTADYAERVQATARLHSVNAYARELRVARAQLGRDAPLIGAAALALRPDLLA</sequence>
<organism evidence="2 3">
    <name type="scientific">Candidatus Agrococcus pullicola</name>
    <dbReference type="NCBI Taxonomy" id="2838429"/>
    <lineage>
        <taxon>Bacteria</taxon>
        <taxon>Bacillati</taxon>
        <taxon>Actinomycetota</taxon>
        <taxon>Actinomycetes</taxon>
        <taxon>Micrococcales</taxon>
        <taxon>Microbacteriaceae</taxon>
        <taxon>Agrococcus</taxon>
    </lineage>
</organism>
<dbReference type="InterPro" id="IPR000600">
    <property type="entry name" value="ROK"/>
</dbReference>
<dbReference type="PANTHER" id="PTHR18964">
    <property type="entry name" value="ROK (REPRESSOR, ORF, KINASE) FAMILY"/>
    <property type="match status" value="1"/>
</dbReference>
<dbReference type="Pfam" id="PF00480">
    <property type="entry name" value="ROK"/>
    <property type="match status" value="1"/>
</dbReference>
<reference evidence="2" key="2">
    <citation type="submission" date="2021-04" db="EMBL/GenBank/DDBJ databases">
        <authorList>
            <person name="Gilroy R."/>
        </authorList>
    </citation>
    <scope>NUCLEOTIDE SEQUENCE</scope>
    <source>
        <strain evidence="2">ChiGjej1B1-98</strain>
    </source>
</reference>
<name>A0A9D1YYR5_9MICO</name>
<protein>
    <submittedName>
        <fullName evidence="2">ROK family protein</fullName>
    </submittedName>
</protein>
<dbReference type="CDD" id="cd23763">
    <property type="entry name" value="ASKHA_ATPase_ROK"/>
    <property type="match status" value="1"/>
</dbReference>
<dbReference type="PANTHER" id="PTHR18964:SF169">
    <property type="entry name" value="N-ACETYLMANNOSAMINE KINASE"/>
    <property type="match status" value="1"/>
</dbReference>
<dbReference type="SUPFAM" id="SSF53067">
    <property type="entry name" value="Actin-like ATPase domain"/>
    <property type="match status" value="1"/>
</dbReference>
<comment type="similarity">
    <text evidence="1">Belongs to the ROK (NagC/XylR) family.</text>
</comment>
<dbReference type="InterPro" id="IPR043129">
    <property type="entry name" value="ATPase_NBD"/>
</dbReference>
<dbReference type="EMBL" id="DXDC01000474">
    <property type="protein sequence ID" value="HIY67708.1"/>
    <property type="molecule type" value="Genomic_DNA"/>
</dbReference>